<dbReference type="Gene3D" id="1.20.1740.10">
    <property type="entry name" value="Amino acid/polyamine transporter I"/>
    <property type="match status" value="1"/>
</dbReference>
<feature type="transmembrane region" description="Helical" evidence="6">
    <location>
        <begin position="1030"/>
        <end position="1052"/>
    </location>
</feature>
<organism evidence="8 9">
    <name type="scientific">Cochliobolus sativus</name>
    <name type="common">Common root rot and spot blotch fungus</name>
    <name type="synonym">Bipolaris sorokiniana</name>
    <dbReference type="NCBI Taxonomy" id="45130"/>
    <lineage>
        <taxon>Eukaryota</taxon>
        <taxon>Fungi</taxon>
        <taxon>Dikarya</taxon>
        <taxon>Ascomycota</taxon>
        <taxon>Pezizomycotina</taxon>
        <taxon>Dothideomycetes</taxon>
        <taxon>Pleosporomycetidae</taxon>
        <taxon>Pleosporales</taxon>
        <taxon>Pleosporineae</taxon>
        <taxon>Pleosporaceae</taxon>
        <taxon>Bipolaris</taxon>
    </lineage>
</organism>
<feature type="transmembrane region" description="Helical" evidence="6">
    <location>
        <begin position="867"/>
        <end position="886"/>
    </location>
</feature>
<feature type="transmembrane region" description="Helical" evidence="6">
    <location>
        <begin position="569"/>
        <end position="592"/>
    </location>
</feature>
<keyword evidence="2" id="KW-0813">Transport</keyword>
<feature type="transmembrane region" description="Helical" evidence="6">
    <location>
        <begin position="1058"/>
        <end position="1079"/>
    </location>
</feature>
<feature type="transmembrane region" description="Helical" evidence="6">
    <location>
        <begin position="978"/>
        <end position="996"/>
    </location>
</feature>
<dbReference type="PANTHER" id="PTHR45649">
    <property type="entry name" value="AMINO-ACID PERMEASE BAT1"/>
    <property type="match status" value="1"/>
</dbReference>
<feature type="transmembrane region" description="Helical" evidence="6">
    <location>
        <begin position="755"/>
        <end position="776"/>
    </location>
</feature>
<dbReference type="PANTHER" id="PTHR45649:SF2">
    <property type="entry name" value="ACID PERMEASE, PUTATIVE-RELATED"/>
    <property type="match status" value="1"/>
</dbReference>
<feature type="transmembrane region" description="Helical" evidence="6">
    <location>
        <begin position="1133"/>
        <end position="1154"/>
    </location>
</feature>
<name>A0A8H6DVI4_COCSA</name>
<dbReference type="Pfam" id="PF13520">
    <property type="entry name" value="AA_permease_2"/>
    <property type="match status" value="1"/>
</dbReference>
<sequence length="1170" mass="133106">MAEFKASEEEKFVPREIVRVFSMRIKAEYEDRDDSGTELERALVEKAEDDESQQKKRIRQINEYLNSTRPQELAKLNQLRVSLERSMREFCAQVQKSQPQDVLPEKINSWEDVTSIVENIMNRLQQKKEKDKFRRATKHFRTFCNTIRSHSTALKMLPTNNDYVKLFYGALATVIQASESYTKVMEALPRALVEINDAVAAIEKRSWLFENDTMKSYMWRVYSQIFAFLGEVIRWYTKRSAQRLLGSFNESLLDFFDDQVEEIKKLAKLVHDEAEFRAQADAQISRLYHEEMEGKLDRFMGKLLERDSAQHDIVGRRFERFYEEMEQKRRDELSKKETLENILVGILNKIKKQETGAAMSEILEGDARKRLAWPEDAEYIQRVQDNNTSRPGHVFESHALVEQGLEDSYASEITRDALLLSSSGLEDYFDRAKLVIPGTFENNTAVADPEVADRIRLWMMTNDSQILYTSSSDPFGESPQASGTAGQYASVIREAGLPVCSYSCSLEAKDPPKGRTRETMELGALVYSIIRQLIEILPPIIESNTTLIQNFRWDNLDGTLRTFPRALEVLEWLLCNTGHAVIFIIIDAIDLLDDPTRRSTDKWLACLVQLFRKLLTISQSTTFKIWFNSGGMSPILFNSLERHQIAISTSSTRSDTVVSDESIQLANTPTVNKKHGTQRDERDMERMGKRQQLRVRSRTLRQSCKKPTWSQRQFKFLTIYGFGVVLGCTWEYALISKLAYLQSGSGISLYNGGPAAGIWMLLVVCFGMLCITLSFAEMVSIYTNIPTHLQKNSPLTPQGPRRLVSVRHDLTPSLPTLLHTPLTSRFTQRLAHSNCLAILRLRHCLRCSPANPKPHRLKPSLIYDKRLARHGTLLSIYITLSSIFWNTLLVNKLPLMEGIALTLHILSFFAFIVVFWVMDAADVMPRAIVATPFANYVLTFVMAVTVFLNLGTERGGVRETGLGQPWIQILANATESKVAANVLTVVVLLMLLFSCINQLTAASRQLWSFARDEGLPFSGWLSYVPRGRDIPINSVVFTFVFTALVCLIIIVSPFTFNITIALGAFSGTIGDITVISFMLRRRLLKEPLLPSRFNLGRAGILMNFGAISYNSLAVVFLAFLAFLEAPQPSLVNMNWSCLMFGTLFGVAMVCYFLFGRRSYKGPVEYVKKSV</sequence>
<feature type="transmembrane region" description="Helical" evidence="6">
    <location>
        <begin position="898"/>
        <end position="917"/>
    </location>
</feature>
<dbReference type="EMBL" id="WNKQ01000009">
    <property type="protein sequence ID" value="KAF5849482.1"/>
    <property type="molecule type" value="Genomic_DNA"/>
</dbReference>
<feature type="transmembrane region" description="Helical" evidence="6">
    <location>
        <begin position="716"/>
        <end position="735"/>
    </location>
</feature>
<evidence type="ECO:0000256" key="5">
    <source>
        <dbReference type="ARBA" id="ARBA00023136"/>
    </source>
</evidence>
<keyword evidence="5 6" id="KW-0472">Membrane</keyword>
<evidence type="ECO:0000256" key="6">
    <source>
        <dbReference type="SAM" id="Phobius"/>
    </source>
</evidence>
<dbReference type="AlphaFoldDB" id="A0A8H6DVI4"/>
<dbReference type="InterPro" id="IPR002293">
    <property type="entry name" value="AA/rel_permease1"/>
</dbReference>
<feature type="domain" description="DUF7708" evidence="7">
    <location>
        <begin position="139"/>
        <end position="280"/>
    </location>
</feature>
<reference evidence="8" key="1">
    <citation type="submission" date="2019-11" db="EMBL/GenBank/DDBJ databases">
        <title>Bipolaris sorokiniana Genome sequencing.</title>
        <authorList>
            <person name="Wang H."/>
        </authorList>
    </citation>
    <scope>NUCLEOTIDE SEQUENCE</scope>
</reference>
<evidence type="ECO:0000256" key="3">
    <source>
        <dbReference type="ARBA" id="ARBA00022692"/>
    </source>
</evidence>
<evidence type="ECO:0000256" key="4">
    <source>
        <dbReference type="ARBA" id="ARBA00022989"/>
    </source>
</evidence>
<evidence type="ECO:0000313" key="8">
    <source>
        <dbReference type="EMBL" id="KAF5849482.1"/>
    </source>
</evidence>
<feature type="transmembrane region" description="Helical" evidence="6">
    <location>
        <begin position="1100"/>
        <end position="1121"/>
    </location>
</feature>
<comment type="caution">
    <text evidence="8">The sequence shown here is derived from an EMBL/GenBank/DDBJ whole genome shotgun (WGS) entry which is preliminary data.</text>
</comment>
<feature type="transmembrane region" description="Helical" evidence="6">
    <location>
        <begin position="929"/>
        <end position="950"/>
    </location>
</feature>
<dbReference type="InterPro" id="IPR056125">
    <property type="entry name" value="DUF7708"/>
</dbReference>
<comment type="subcellular location">
    <subcellularLocation>
        <location evidence="1">Membrane</location>
        <topology evidence="1">Multi-pass membrane protein</topology>
    </subcellularLocation>
</comment>
<keyword evidence="3 6" id="KW-0812">Transmembrane</keyword>
<dbReference type="Proteomes" id="UP000624244">
    <property type="component" value="Unassembled WGS sequence"/>
</dbReference>
<evidence type="ECO:0000313" key="9">
    <source>
        <dbReference type="Proteomes" id="UP000624244"/>
    </source>
</evidence>
<dbReference type="Pfam" id="PF24809">
    <property type="entry name" value="DUF7708"/>
    <property type="match status" value="1"/>
</dbReference>
<accession>A0A8H6DVI4</accession>
<evidence type="ECO:0000256" key="1">
    <source>
        <dbReference type="ARBA" id="ARBA00004141"/>
    </source>
</evidence>
<protein>
    <recommendedName>
        <fullName evidence="7">DUF7708 domain-containing protein</fullName>
    </recommendedName>
</protein>
<proteinExistence type="predicted"/>
<evidence type="ECO:0000256" key="2">
    <source>
        <dbReference type="ARBA" id="ARBA00022448"/>
    </source>
</evidence>
<dbReference type="GO" id="GO:0022857">
    <property type="term" value="F:transmembrane transporter activity"/>
    <property type="evidence" value="ECO:0007669"/>
    <property type="project" value="InterPro"/>
</dbReference>
<keyword evidence="4 6" id="KW-1133">Transmembrane helix</keyword>
<gene>
    <name evidence="8" type="ORF">GGP41_006347</name>
</gene>
<dbReference type="GO" id="GO:0016020">
    <property type="term" value="C:membrane"/>
    <property type="evidence" value="ECO:0007669"/>
    <property type="project" value="UniProtKB-SubCell"/>
</dbReference>
<evidence type="ECO:0000259" key="7">
    <source>
        <dbReference type="Pfam" id="PF24809"/>
    </source>
</evidence>